<proteinExistence type="predicted"/>
<dbReference type="EMBL" id="BAAAKV010000018">
    <property type="protein sequence ID" value="GAA1167023.1"/>
    <property type="molecule type" value="Genomic_DNA"/>
</dbReference>
<feature type="compositionally biased region" description="Low complexity" evidence="1">
    <location>
        <begin position="144"/>
        <end position="153"/>
    </location>
</feature>
<dbReference type="SMART" id="SM00530">
    <property type="entry name" value="HTH_XRE"/>
    <property type="match status" value="1"/>
</dbReference>
<comment type="caution">
    <text evidence="3">The sequence shown here is derived from an EMBL/GenBank/DDBJ whole genome shotgun (WGS) entry which is preliminary data.</text>
</comment>
<feature type="region of interest" description="Disordered" evidence="1">
    <location>
        <begin position="1"/>
        <end position="33"/>
    </location>
</feature>
<dbReference type="InterPro" id="IPR001387">
    <property type="entry name" value="Cro/C1-type_HTH"/>
</dbReference>
<dbReference type="SUPFAM" id="SSF47413">
    <property type="entry name" value="lambda repressor-like DNA-binding domains"/>
    <property type="match status" value="1"/>
</dbReference>
<dbReference type="CDD" id="cd00093">
    <property type="entry name" value="HTH_XRE"/>
    <property type="match status" value="1"/>
</dbReference>
<evidence type="ECO:0000313" key="4">
    <source>
        <dbReference type="Proteomes" id="UP001501371"/>
    </source>
</evidence>
<feature type="domain" description="HTH cro/C1-type" evidence="2">
    <location>
        <begin position="48"/>
        <end position="102"/>
    </location>
</feature>
<evidence type="ECO:0000259" key="2">
    <source>
        <dbReference type="PROSITE" id="PS50943"/>
    </source>
</evidence>
<name>A0ABN1UUC9_9ACTN</name>
<keyword evidence="4" id="KW-1185">Reference proteome</keyword>
<reference evidence="3 4" key="1">
    <citation type="journal article" date="2019" name="Int. J. Syst. Evol. Microbiol.">
        <title>The Global Catalogue of Microorganisms (GCM) 10K type strain sequencing project: providing services to taxonomists for standard genome sequencing and annotation.</title>
        <authorList>
            <consortium name="The Broad Institute Genomics Platform"/>
            <consortium name="The Broad Institute Genome Sequencing Center for Infectious Disease"/>
            <person name="Wu L."/>
            <person name="Ma J."/>
        </authorList>
    </citation>
    <scope>NUCLEOTIDE SEQUENCE [LARGE SCALE GENOMIC DNA]</scope>
    <source>
        <strain evidence="3 4">JCM 12696</strain>
    </source>
</reference>
<dbReference type="PROSITE" id="PS50943">
    <property type="entry name" value="HTH_CROC1"/>
    <property type="match status" value="1"/>
</dbReference>
<feature type="region of interest" description="Disordered" evidence="1">
    <location>
        <begin position="113"/>
        <end position="184"/>
    </location>
</feature>
<accession>A0ABN1UUC9</accession>
<evidence type="ECO:0000256" key="1">
    <source>
        <dbReference type="SAM" id="MobiDB-lite"/>
    </source>
</evidence>
<feature type="compositionally biased region" description="Basic and acidic residues" evidence="1">
    <location>
        <begin position="175"/>
        <end position="184"/>
    </location>
</feature>
<dbReference type="Pfam" id="PF01381">
    <property type="entry name" value="HTH_3"/>
    <property type="match status" value="1"/>
</dbReference>
<dbReference type="Proteomes" id="UP001501371">
    <property type="component" value="Unassembled WGS sequence"/>
</dbReference>
<evidence type="ECO:0000313" key="3">
    <source>
        <dbReference type="EMBL" id="GAA1167023.1"/>
    </source>
</evidence>
<dbReference type="Gene3D" id="1.10.260.40">
    <property type="entry name" value="lambda repressor-like DNA-binding domains"/>
    <property type="match status" value="1"/>
</dbReference>
<organism evidence="3 4">
    <name type="scientific">Streptomyces hebeiensis</name>
    <dbReference type="NCBI Taxonomy" id="229486"/>
    <lineage>
        <taxon>Bacteria</taxon>
        <taxon>Bacillati</taxon>
        <taxon>Actinomycetota</taxon>
        <taxon>Actinomycetes</taxon>
        <taxon>Kitasatosporales</taxon>
        <taxon>Streptomycetaceae</taxon>
        <taxon>Streptomyces</taxon>
    </lineage>
</organism>
<protein>
    <recommendedName>
        <fullName evidence="2">HTH cro/C1-type domain-containing protein</fullName>
    </recommendedName>
</protein>
<dbReference type="InterPro" id="IPR010982">
    <property type="entry name" value="Lambda_DNA-bd_dom_sf"/>
</dbReference>
<sequence length="184" mass="19282">MSSHAPKQARVIPLRPVPAAPEPPARRPGVRQPVGREPLWRHVVGGVLRRERLAQERTLKDVAEAARISMPYLSELERGRKEASSEVLAAAARALGLGLAELLSLAQGELARAGRARRGRGDVAPGGAAGRRRGGHDRGHPEAGAEAGAEAPASRATSAVEPSPERAGSHRATTSRHDGLCLAA</sequence>
<gene>
    <name evidence="3" type="ORF">GCM10009654_25020</name>
</gene>